<protein>
    <submittedName>
        <fullName evidence="1">Uncharacterized protein</fullName>
    </submittedName>
</protein>
<gene>
    <name evidence="1" type="ORF">METZ01_LOCUS263651</name>
</gene>
<name>A0A382JI04_9ZZZZ</name>
<proteinExistence type="predicted"/>
<reference evidence="1" key="1">
    <citation type="submission" date="2018-05" db="EMBL/GenBank/DDBJ databases">
        <authorList>
            <person name="Lanie J.A."/>
            <person name="Ng W.-L."/>
            <person name="Kazmierczak K.M."/>
            <person name="Andrzejewski T.M."/>
            <person name="Davidsen T.M."/>
            <person name="Wayne K.J."/>
            <person name="Tettelin H."/>
            <person name="Glass J.I."/>
            <person name="Rusch D."/>
            <person name="Podicherti R."/>
            <person name="Tsui H.-C.T."/>
            <person name="Winkler M.E."/>
        </authorList>
    </citation>
    <scope>NUCLEOTIDE SEQUENCE</scope>
</reference>
<organism evidence="1">
    <name type="scientific">marine metagenome</name>
    <dbReference type="NCBI Taxonomy" id="408172"/>
    <lineage>
        <taxon>unclassified sequences</taxon>
        <taxon>metagenomes</taxon>
        <taxon>ecological metagenomes</taxon>
    </lineage>
</organism>
<accession>A0A382JI04</accession>
<sequence>QYYMKSTFESIEGGVNAALAGMIFL</sequence>
<dbReference type="EMBL" id="UINC01074003">
    <property type="protein sequence ID" value="SVC10797.1"/>
    <property type="molecule type" value="Genomic_DNA"/>
</dbReference>
<evidence type="ECO:0000313" key="1">
    <source>
        <dbReference type="EMBL" id="SVC10797.1"/>
    </source>
</evidence>
<dbReference type="AlphaFoldDB" id="A0A382JI04"/>
<feature type="non-terminal residue" evidence="1">
    <location>
        <position position="1"/>
    </location>
</feature>